<evidence type="ECO:0000313" key="1">
    <source>
        <dbReference type="EMBL" id="EAS49003.1"/>
    </source>
</evidence>
<proteinExistence type="predicted"/>
<dbReference type="InterPro" id="IPR024078">
    <property type="entry name" value="LmbE-like_dom_sf"/>
</dbReference>
<dbReference type="OrthoDB" id="9790023at2"/>
<dbReference type="Proteomes" id="UP000000321">
    <property type="component" value="Unassembled WGS sequence"/>
</dbReference>
<dbReference type="Gene3D" id="3.40.50.10320">
    <property type="entry name" value="LmbE-like"/>
    <property type="match status" value="1"/>
</dbReference>
<dbReference type="SUPFAM" id="SSF102588">
    <property type="entry name" value="LmbE-like"/>
    <property type="match status" value="1"/>
</dbReference>
<name>Q1YFH0_AURMS</name>
<gene>
    <name evidence="1" type="ORF">SI859A1_03211</name>
</gene>
<keyword evidence="2" id="KW-1185">Reference proteome</keyword>
<dbReference type="BioCyc" id="AURANTIMONAS:SI859A1_03211-MONOMER"/>
<comment type="caution">
    <text evidence="1">The sequence shown here is derived from an EMBL/GenBank/DDBJ whole genome shotgun (WGS) entry which is preliminary data.</text>
</comment>
<protein>
    <recommendedName>
        <fullName evidence="3">GlcNAc-PI de-N-acetylase</fullName>
    </recommendedName>
</protein>
<accession>Q1YFH0</accession>
<evidence type="ECO:0000313" key="2">
    <source>
        <dbReference type="Proteomes" id="UP000000321"/>
    </source>
</evidence>
<organism evidence="1 2">
    <name type="scientific">Aurantimonas manganoxydans (strain ATCC BAA-1229 / DSM 21871 / SI85-9A1)</name>
    <dbReference type="NCBI Taxonomy" id="287752"/>
    <lineage>
        <taxon>Bacteria</taxon>
        <taxon>Pseudomonadati</taxon>
        <taxon>Pseudomonadota</taxon>
        <taxon>Alphaproteobacteria</taxon>
        <taxon>Hyphomicrobiales</taxon>
        <taxon>Aurantimonadaceae</taxon>
        <taxon>Aurantimonas</taxon>
    </lineage>
</organism>
<reference evidence="1 2" key="1">
    <citation type="journal article" date="2008" name="Appl. Environ. Microbiol.">
        <title>Genomic insights into Mn(II) oxidation by the marine alphaproteobacterium Aurantimonas sp. strain SI85-9A1.</title>
        <authorList>
            <person name="Dick G.J."/>
            <person name="Podell S."/>
            <person name="Johnson H.A."/>
            <person name="Rivera-Espinoza Y."/>
            <person name="Bernier-Latmani R."/>
            <person name="McCarthy J.K."/>
            <person name="Torpey J.W."/>
            <person name="Clement B.G."/>
            <person name="Gaasterland T."/>
            <person name="Tebo B.M."/>
        </authorList>
    </citation>
    <scope>NUCLEOTIDE SEQUENCE [LARGE SCALE GENOMIC DNA]</scope>
    <source>
        <strain evidence="1 2">SI85-9A1</strain>
    </source>
</reference>
<evidence type="ECO:0008006" key="3">
    <source>
        <dbReference type="Google" id="ProtNLM"/>
    </source>
</evidence>
<sequence>MPARPDFLTNSMIIGAHPDDEMLWFNAIVGKVDKVVIVFRDFWAAPRLGPARAAAMAALPLRDVTCLNVAEPGTYGCADWQNPVLTDYGMRLGPEETRREVTRLAKRALGKVSPLSPVTSPERVAQTYRDNFTRICDALAPMLTPDMNVFTHNPWGEYGHEDHVQIFRALDHLRRRIGFTLWMSNYCTERSLPLAMRYLRSDPAPYVRLPTDKALAEAIADVYRAHDCWTWTDDWAWFDDECYIEAPRGEAGGNQNRLMPLNFFSGETAPRKPLPLKTSSALILSALAGAALAELW</sequence>
<dbReference type="RefSeq" id="WP_009211024.1">
    <property type="nucleotide sequence ID" value="NZ_BBWP01000004.1"/>
</dbReference>
<dbReference type="AlphaFoldDB" id="Q1YFH0"/>
<dbReference type="HOGENOM" id="CLU_1056983_0_0_5"/>
<dbReference type="EMBL" id="AAPJ01000006">
    <property type="protein sequence ID" value="EAS49003.1"/>
    <property type="molecule type" value="Genomic_DNA"/>
</dbReference>